<name>A0ABR6RIS0_9BURK</name>
<protein>
    <submittedName>
        <fullName evidence="1">Uncharacterized protein</fullName>
    </submittedName>
</protein>
<accession>A0ABR6RIS0</accession>
<proteinExistence type="predicted"/>
<keyword evidence="2" id="KW-1185">Reference proteome</keyword>
<organism evidence="1 2">
    <name type="scientific">Comamonas odontotermitis</name>
    <dbReference type="NCBI Taxonomy" id="379895"/>
    <lineage>
        <taxon>Bacteria</taxon>
        <taxon>Pseudomonadati</taxon>
        <taxon>Pseudomonadota</taxon>
        <taxon>Betaproteobacteria</taxon>
        <taxon>Burkholderiales</taxon>
        <taxon>Comamonadaceae</taxon>
        <taxon>Comamonas</taxon>
    </lineage>
</organism>
<dbReference type="RefSeq" id="WP_184709879.1">
    <property type="nucleotide sequence ID" value="NZ_JACHKZ010000021.1"/>
</dbReference>
<sequence length="148" mass="16853">MPKKMPWDIVNQRNSKLKSSSAASFPAFKVQIWENFVALEKGHGTRQHAEYVAQTIDVACDLAQQKRLGRDWRPELLRAYEAHKAMCLRLPDCGELKYTSEELEAVRVAMDIHMQQLDGCTAIDLKRSVDRLISRKKSGHFVKVEAAA</sequence>
<gene>
    <name evidence="1" type="ORF">HNP33_003092</name>
</gene>
<dbReference type="EMBL" id="JACHKZ010000021">
    <property type="protein sequence ID" value="MBB6578987.1"/>
    <property type="molecule type" value="Genomic_DNA"/>
</dbReference>
<evidence type="ECO:0000313" key="2">
    <source>
        <dbReference type="Proteomes" id="UP000562492"/>
    </source>
</evidence>
<evidence type="ECO:0000313" key="1">
    <source>
        <dbReference type="EMBL" id="MBB6578987.1"/>
    </source>
</evidence>
<reference evidence="1 2" key="1">
    <citation type="submission" date="2020-08" db="EMBL/GenBank/DDBJ databases">
        <title>Functional genomics of gut bacteria from endangered species of beetles.</title>
        <authorList>
            <person name="Carlos-Shanley C."/>
        </authorList>
    </citation>
    <scope>NUCLEOTIDE SEQUENCE [LARGE SCALE GENOMIC DNA]</scope>
    <source>
        <strain evidence="1 2">S00124</strain>
    </source>
</reference>
<comment type="caution">
    <text evidence="1">The sequence shown here is derived from an EMBL/GenBank/DDBJ whole genome shotgun (WGS) entry which is preliminary data.</text>
</comment>
<dbReference type="Proteomes" id="UP000562492">
    <property type="component" value="Unassembled WGS sequence"/>
</dbReference>